<gene>
    <name evidence="1" type="ORF">FGF68_04900</name>
</gene>
<dbReference type="EMBL" id="VDCI01000003">
    <property type="protein sequence ID" value="TNJ36914.1"/>
    <property type="molecule type" value="Genomic_DNA"/>
</dbReference>
<organism evidence="1 2">
    <name type="scientific">Prosthecochloris vibrioformis</name>
    <name type="common">Chlorobium vibrioforme</name>
    <dbReference type="NCBI Taxonomy" id="1098"/>
    <lineage>
        <taxon>Bacteria</taxon>
        <taxon>Pseudomonadati</taxon>
        <taxon>Chlorobiota</taxon>
        <taxon>Chlorobiia</taxon>
        <taxon>Chlorobiales</taxon>
        <taxon>Chlorobiaceae</taxon>
        <taxon>Prosthecochloris</taxon>
    </lineage>
</organism>
<evidence type="ECO:0000313" key="1">
    <source>
        <dbReference type="EMBL" id="TNJ36914.1"/>
    </source>
</evidence>
<dbReference type="InterPro" id="IPR009078">
    <property type="entry name" value="Ferritin-like_SF"/>
</dbReference>
<comment type="caution">
    <text evidence="1">The sequence shown here is derived from an EMBL/GenBank/DDBJ whole genome shotgun (WGS) entry which is preliminary data.</text>
</comment>
<name>A0A5C4S0H3_PROVB</name>
<dbReference type="Gene3D" id="1.20.5.420">
    <property type="entry name" value="Immunoglobulin FC, subunit C"/>
    <property type="match status" value="1"/>
</dbReference>
<dbReference type="SUPFAM" id="SSF47240">
    <property type="entry name" value="Ferritin-like"/>
    <property type="match status" value="1"/>
</dbReference>
<dbReference type="RefSeq" id="WP_068867224.1">
    <property type="nucleotide sequence ID" value="NZ_VDCI01000003.1"/>
</dbReference>
<evidence type="ECO:0000313" key="2">
    <source>
        <dbReference type="Proteomes" id="UP000309544"/>
    </source>
</evidence>
<evidence type="ECO:0008006" key="3">
    <source>
        <dbReference type="Google" id="ProtNLM"/>
    </source>
</evidence>
<proteinExistence type="predicted"/>
<sequence>MFTNEAYKTYLLQIQELEQRMVRESWELSEKIDDPEIKEFMLHIMRDEERHVGYVQEMMRILDEQG</sequence>
<accession>A0A5C4S0H3</accession>
<dbReference type="AlphaFoldDB" id="A0A5C4S0H3"/>
<keyword evidence="2" id="KW-1185">Reference proteome</keyword>
<protein>
    <recommendedName>
        <fullName evidence="3">Ferritin-like domain-containing protein</fullName>
    </recommendedName>
</protein>
<dbReference type="Proteomes" id="UP000309544">
    <property type="component" value="Unassembled WGS sequence"/>
</dbReference>
<reference evidence="1 2" key="1">
    <citation type="submission" date="2019-05" db="EMBL/GenBank/DDBJ databases">
        <title>Draft Whole-Genome sequence of the green sulfur bacterium Prosthecochloris vibrioformis DSM 260.</title>
        <authorList>
            <person name="Meyer T.E."/>
            <person name="Kyndt J.A."/>
        </authorList>
    </citation>
    <scope>NUCLEOTIDE SEQUENCE [LARGE SCALE GENOMIC DNA]</scope>
    <source>
        <strain evidence="1 2">DSM 260</strain>
    </source>
</reference>